<dbReference type="SUPFAM" id="SSF52200">
    <property type="entry name" value="Toll/Interleukin receptor TIR domain"/>
    <property type="match status" value="1"/>
</dbReference>
<name>A0AAP2G4G4_9RHOB</name>
<dbReference type="Gene3D" id="3.40.50.10140">
    <property type="entry name" value="Toll/interleukin-1 receptor homology (TIR) domain"/>
    <property type="match status" value="1"/>
</dbReference>
<keyword evidence="1" id="KW-0812">Transmembrane</keyword>
<dbReference type="InterPro" id="IPR011047">
    <property type="entry name" value="Quinoprotein_ADH-like_sf"/>
</dbReference>
<evidence type="ECO:0000313" key="4">
    <source>
        <dbReference type="Proteomes" id="UP001315686"/>
    </source>
</evidence>
<dbReference type="Pfam" id="PF13676">
    <property type="entry name" value="TIR_2"/>
    <property type="match status" value="1"/>
</dbReference>
<keyword evidence="1" id="KW-0472">Membrane</keyword>
<dbReference type="SUPFAM" id="SSF63829">
    <property type="entry name" value="Calcium-dependent phosphotriesterase"/>
    <property type="match status" value="1"/>
</dbReference>
<gene>
    <name evidence="3" type="ORF">IV417_12805</name>
</gene>
<dbReference type="SMART" id="SM00255">
    <property type="entry name" value="TIR"/>
    <property type="match status" value="1"/>
</dbReference>
<dbReference type="InterPro" id="IPR000157">
    <property type="entry name" value="TIR_dom"/>
</dbReference>
<evidence type="ECO:0000256" key="1">
    <source>
        <dbReference type="SAM" id="Phobius"/>
    </source>
</evidence>
<protein>
    <submittedName>
        <fullName evidence="3">TIR domain-containing protein</fullName>
    </submittedName>
</protein>
<reference evidence="3 4" key="1">
    <citation type="journal article" date="2021" name="Arch. Microbiol.">
        <title>Harenicola maris gen. nov., sp. nov. isolated from the Sea of Japan shallow sediments.</title>
        <authorList>
            <person name="Romanenko L.A."/>
            <person name="Kurilenko V.V."/>
            <person name="Chernysheva N.Y."/>
            <person name="Tekutyeva L.A."/>
            <person name="Velansky P.V."/>
            <person name="Svetashev V.I."/>
            <person name="Isaeva M.P."/>
        </authorList>
    </citation>
    <scope>NUCLEOTIDE SEQUENCE [LARGE SCALE GENOMIC DNA]</scope>
    <source>
        <strain evidence="3 4">KMM 3653</strain>
    </source>
</reference>
<dbReference type="PROSITE" id="PS50104">
    <property type="entry name" value="TIR"/>
    <property type="match status" value="1"/>
</dbReference>
<feature type="transmembrane region" description="Helical" evidence="1">
    <location>
        <begin position="206"/>
        <end position="226"/>
    </location>
</feature>
<dbReference type="SUPFAM" id="SSF50998">
    <property type="entry name" value="Quinoprotein alcohol dehydrogenase-like"/>
    <property type="match status" value="1"/>
</dbReference>
<dbReference type="Gene3D" id="2.130.10.10">
    <property type="entry name" value="YVTN repeat-like/Quinoprotein amine dehydrogenase"/>
    <property type="match status" value="1"/>
</dbReference>
<dbReference type="InterPro" id="IPR015943">
    <property type="entry name" value="WD40/YVTN_repeat-like_dom_sf"/>
</dbReference>
<dbReference type="RefSeq" id="WP_327794479.1">
    <property type="nucleotide sequence ID" value="NZ_JADQAZ010000002.1"/>
</dbReference>
<dbReference type="EMBL" id="JADQAZ010000002">
    <property type="protein sequence ID" value="MBT0958270.1"/>
    <property type="molecule type" value="Genomic_DNA"/>
</dbReference>
<proteinExistence type="predicted"/>
<keyword evidence="1" id="KW-1133">Transmembrane helix</keyword>
<keyword evidence="4" id="KW-1185">Reference proteome</keyword>
<organism evidence="3 4">
    <name type="scientific">Harenicola maris</name>
    <dbReference type="NCBI Taxonomy" id="2841044"/>
    <lineage>
        <taxon>Bacteria</taxon>
        <taxon>Pseudomonadati</taxon>
        <taxon>Pseudomonadota</taxon>
        <taxon>Alphaproteobacteria</taxon>
        <taxon>Rhodobacterales</taxon>
        <taxon>Paracoccaceae</taxon>
        <taxon>Harenicola</taxon>
    </lineage>
</organism>
<dbReference type="InterPro" id="IPR035897">
    <property type="entry name" value="Toll_tir_struct_dom_sf"/>
</dbReference>
<evidence type="ECO:0000259" key="2">
    <source>
        <dbReference type="PROSITE" id="PS50104"/>
    </source>
</evidence>
<comment type="caution">
    <text evidence="3">The sequence shown here is derived from an EMBL/GenBank/DDBJ whole genome shotgun (WGS) entry which is preliminary data.</text>
</comment>
<evidence type="ECO:0000313" key="3">
    <source>
        <dbReference type="EMBL" id="MBT0958270.1"/>
    </source>
</evidence>
<sequence length="1094" mass="114921">MALWLCLAEGLETGAGAIKKYRAFISYSQKDKIWARRIQKSLESYRVPLGLAVEGLQKRRLGRFFRDDDELAGASSLGAALTGAIEESESLIVIASPNAAASKWVNEEIRTFKQTHGPERVFAVIVGGRPFASEEGAPEEECFPLALRRVVDRDGTITDTKDEPLAPDVAKDSFARIRARVAAGLLGLDFDALWQRERRRRRRNGALAALGAGALAAGIGGAVVLLDQASDRAALQESRRLAEQAQGLLDAAQPDEALRLIVQALPQDLSAPERPVAPEAMAALTRAMAGNIELGVAARLGSGVEQIIAAPQGALTARLRDGSFVRLGPQVEAQRFAPDAHMGLTAEGMALRAFSEERNTEGGWVFDQSLFEVDPVTGERTRGFAFTDPARAWFLTRAVAAPGGGRVVVPASGLEREGELAVFDLPEPFKEAAQEPLAIWQSGLENIENAVFGFAGPETLVLFQRGEDGGTLLRWPIGATEAQVLVPEDAGGACPPALSGLISQPHVTVAPDGGSITMAAPTGEFSWCVTSWDSGTGAPLHQIHAEDLSARSVQPLSAERWLALPGGTGSWDSPVVLSAEGERWELEGCDGTAGIGSLVPDYGGIAFLSESRVVCSDGSEIRVIREGSVETVLTSHSAEVTALSLITDGQGMRQLWSGDAAGVIRAWDMSDAGDMPEPGRSRVPLLAREEGLLAVVSAQKAGPALSVWSPGGEMRLAPVPVPPLPAVETPGSLPQMALEVLGGKRGLITQAYLCPISLADAPETECSRSAGRALLFDLGSGAALAQVEGLARGGARLVPVALSEGAVVFLRADGGLRRVNVSSGAVEEVSVPPEGALRDIAFVGGALWASTAEGMEDRPEGDWRLYRLGGAGWELMLERKLTSMTLHPAPGGQRGVALGATLSEQLAIAIGPEGIGVEGTGGQMYGPLVIQPAGAEGAILLSDQGAVSLEAAGQMPALPALSLITGYDFKQRVRLSADHAVLVWLGAEGTRILRLPEGTPLCSNLALGPASDAVFSADGGQLAINHGEAGQALILDLASCAVLRSLPSAWEQPMIFAGDHILWQTAPGGQQVITRPADPAQMLRQARQLVERMQ</sequence>
<dbReference type="GO" id="GO:0007165">
    <property type="term" value="P:signal transduction"/>
    <property type="evidence" value="ECO:0007669"/>
    <property type="project" value="InterPro"/>
</dbReference>
<feature type="domain" description="TIR" evidence="2">
    <location>
        <begin position="19"/>
        <end position="177"/>
    </location>
</feature>
<accession>A0AAP2G4G4</accession>
<dbReference type="Proteomes" id="UP001315686">
    <property type="component" value="Unassembled WGS sequence"/>
</dbReference>
<dbReference type="AlphaFoldDB" id="A0AAP2G4G4"/>